<dbReference type="GO" id="GO:0006915">
    <property type="term" value="P:apoptotic process"/>
    <property type="evidence" value="ECO:0007669"/>
    <property type="project" value="UniProtKB-KW"/>
</dbReference>
<dbReference type="Gene3D" id="1.10.437.10">
    <property type="entry name" value="Blc2-like"/>
    <property type="match status" value="1"/>
</dbReference>
<evidence type="ECO:0000259" key="11">
    <source>
        <dbReference type="SMART" id="SM00337"/>
    </source>
</evidence>
<dbReference type="GO" id="GO:0006099">
    <property type="term" value="P:tricarboxylic acid cycle"/>
    <property type="evidence" value="ECO:0007669"/>
    <property type="project" value="InterPro"/>
</dbReference>
<protein>
    <submittedName>
        <fullName evidence="12">Putative succinate dehydrogenase, cytochrome b556 subunit</fullName>
    </submittedName>
</protein>
<evidence type="ECO:0000256" key="8">
    <source>
        <dbReference type="ARBA" id="ARBA00023004"/>
    </source>
</evidence>
<dbReference type="Pfam" id="PF00452">
    <property type="entry name" value="Bcl-2"/>
    <property type="match status" value="1"/>
</dbReference>
<dbReference type="PROSITE" id="PS01000">
    <property type="entry name" value="SDH_CYT_1"/>
    <property type="match status" value="1"/>
</dbReference>
<dbReference type="AlphaFoldDB" id="A0A368GJ73"/>
<proteinExistence type="inferred from homology"/>
<evidence type="ECO:0000256" key="9">
    <source>
        <dbReference type="ARBA" id="ARBA00023136"/>
    </source>
</evidence>
<evidence type="ECO:0000313" key="13">
    <source>
        <dbReference type="Proteomes" id="UP000252519"/>
    </source>
</evidence>
<dbReference type="CDD" id="cd06845">
    <property type="entry name" value="Bcl-2_like"/>
    <property type="match status" value="1"/>
</dbReference>
<evidence type="ECO:0000256" key="4">
    <source>
        <dbReference type="ARBA" id="ARBA00022692"/>
    </source>
</evidence>
<dbReference type="GO" id="GO:0016020">
    <property type="term" value="C:membrane"/>
    <property type="evidence" value="ECO:0007669"/>
    <property type="project" value="UniProtKB-SubCell"/>
</dbReference>
<reference evidence="12 13" key="1">
    <citation type="submission" date="2014-10" db="EMBL/GenBank/DDBJ databases">
        <title>Draft genome of the hookworm Ancylostoma caninum.</title>
        <authorList>
            <person name="Mitreva M."/>
        </authorList>
    </citation>
    <scope>NUCLEOTIDE SEQUENCE [LARGE SCALE GENOMIC DNA]</scope>
    <source>
        <strain evidence="12 13">Baltimore</strain>
    </source>
</reference>
<keyword evidence="5" id="KW-0053">Apoptosis</keyword>
<dbReference type="Proteomes" id="UP000252519">
    <property type="component" value="Unassembled WGS sequence"/>
</dbReference>
<evidence type="ECO:0000256" key="1">
    <source>
        <dbReference type="ARBA" id="ARBA00004141"/>
    </source>
</evidence>
<dbReference type="PANTHER" id="PTHR10978:SF5">
    <property type="entry name" value="SUCCINATE DEHYDROGENASE CYTOCHROME B560 SUBUNIT, MITOCHONDRIAL"/>
    <property type="match status" value="1"/>
</dbReference>
<dbReference type="CDD" id="cd03499">
    <property type="entry name" value="SQR_TypeC_SdhC"/>
    <property type="match status" value="1"/>
</dbReference>
<keyword evidence="3" id="KW-0349">Heme</keyword>
<dbReference type="InterPro" id="IPR036834">
    <property type="entry name" value="Bcl-2-like_sf"/>
</dbReference>
<dbReference type="GO" id="GO:0005739">
    <property type="term" value="C:mitochondrion"/>
    <property type="evidence" value="ECO:0007669"/>
    <property type="project" value="GOC"/>
</dbReference>
<dbReference type="InterPro" id="IPR046371">
    <property type="entry name" value="Bcl-2_BH1-3"/>
</dbReference>
<evidence type="ECO:0000256" key="5">
    <source>
        <dbReference type="ARBA" id="ARBA00022703"/>
    </source>
</evidence>
<accession>A0A368GJ73</accession>
<feature type="transmembrane region" description="Helical" evidence="10">
    <location>
        <begin position="69"/>
        <end position="90"/>
    </location>
</feature>
<dbReference type="Gene3D" id="1.20.1300.10">
    <property type="entry name" value="Fumarate reductase/succinate dehydrogenase, transmembrane subunit"/>
    <property type="match status" value="1"/>
</dbReference>
<name>A0A368GJ73_ANCCA</name>
<sequence length="335" mass="38674">MLMSRILCRVTPRQVMTSRLIASTLVRRDVKTPIQEWGWAYLQRQKALGRPISPHLTVYQPQLTWMVSGFHRVTGCAMAGIGFALLPFNFTQFVEYIRSWNIPPIITSAFKFVIAFPIIFHTLNGIRFIGFDLAKGVENTKQVDYIAWRIKQGRSEWFEQPELPFGTQPEHEMMRRVAYIFECRHRTELNEFADELLENENLSFSRYCEIVDEFGRTADEMENGMSYGRLVGLISFGGLVAARLYSHNLRREVQQLATYTAKFIDKRIRLTWVEDERSWKNFMTIAADIIRRDVAQREAAERRRSSRRWSLIGIGAAALVGVGAIIGTRVLLGAK</sequence>
<dbReference type="InterPro" id="IPR014314">
    <property type="entry name" value="Succ_DH_cytb556"/>
</dbReference>
<dbReference type="InterPro" id="IPR018495">
    <property type="entry name" value="Succ_DH_cyt_bsu_CS"/>
</dbReference>
<feature type="transmembrane region" description="Helical" evidence="10">
    <location>
        <begin position="311"/>
        <end position="332"/>
    </location>
</feature>
<comment type="subcellular location">
    <subcellularLocation>
        <location evidence="1">Membrane</location>
        <topology evidence="1">Multi-pass membrane protein</topology>
    </subcellularLocation>
</comment>
<evidence type="ECO:0000256" key="2">
    <source>
        <dbReference type="ARBA" id="ARBA00009458"/>
    </source>
</evidence>
<dbReference type="InterPro" id="IPR026298">
    <property type="entry name" value="Bcl-2_fam"/>
</dbReference>
<dbReference type="SMART" id="SM00337">
    <property type="entry name" value="BCL"/>
    <property type="match status" value="1"/>
</dbReference>
<dbReference type="InterPro" id="IPR034804">
    <property type="entry name" value="SQR/QFR_C/D"/>
</dbReference>
<dbReference type="SUPFAM" id="SSF56854">
    <property type="entry name" value="Bcl-2 inhibitors of programmed cell death"/>
    <property type="match status" value="1"/>
</dbReference>
<feature type="domain" description="Bcl-2 Bcl-2 homology region 1-3" evidence="11">
    <location>
        <begin position="174"/>
        <end position="279"/>
    </location>
</feature>
<evidence type="ECO:0000256" key="10">
    <source>
        <dbReference type="SAM" id="Phobius"/>
    </source>
</evidence>
<keyword evidence="7 10" id="KW-1133">Transmembrane helix</keyword>
<dbReference type="SUPFAM" id="SSF81343">
    <property type="entry name" value="Fumarate reductase respiratory complex transmembrane subunits"/>
    <property type="match status" value="1"/>
</dbReference>
<dbReference type="InterPro" id="IPR002475">
    <property type="entry name" value="Bcl2-like"/>
</dbReference>
<dbReference type="InterPro" id="IPR000701">
    <property type="entry name" value="SuccDH_FuR_B_TM-su"/>
</dbReference>
<keyword evidence="9 10" id="KW-0472">Membrane</keyword>
<dbReference type="PROSITE" id="PS50062">
    <property type="entry name" value="BCL2_FAMILY"/>
    <property type="match status" value="1"/>
</dbReference>
<keyword evidence="6" id="KW-0479">Metal-binding</keyword>
<dbReference type="PROSITE" id="PS01001">
    <property type="entry name" value="SDH_CYT_2"/>
    <property type="match status" value="1"/>
</dbReference>
<dbReference type="STRING" id="29170.A0A368GJ73"/>
<evidence type="ECO:0000256" key="3">
    <source>
        <dbReference type="ARBA" id="ARBA00022617"/>
    </source>
</evidence>
<dbReference type="OrthoDB" id="588261at2759"/>
<feature type="transmembrane region" description="Helical" evidence="10">
    <location>
        <begin position="102"/>
        <end position="123"/>
    </location>
</feature>
<keyword evidence="13" id="KW-1185">Reference proteome</keyword>
<keyword evidence="8" id="KW-0408">Iron</keyword>
<dbReference type="GO" id="GO:0006121">
    <property type="term" value="P:mitochondrial electron transport, succinate to ubiquinone"/>
    <property type="evidence" value="ECO:0007669"/>
    <property type="project" value="TreeGrafter"/>
</dbReference>
<dbReference type="GO" id="GO:0042981">
    <property type="term" value="P:regulation of apoptotic process"/>
    <property type="evidence" value="ECO:0007669"/>
    <property type="project" value="InterPro"/>
</dbReference>
<evidence type="ECO:0000313" key="12">
    <source>
        <dbReference type="EMBL" id="RCN44443.1"/>
    </source>
</evidence>
<dbReference type="Pfam" id="PF01127">
    <property type="entry name" value="Sdh_cyt"/>
    <property type="match status" value="1"/>
</dbReference>
<dbReference type="GO" id="GO:0009055">
    <property type="term" value="F:electron transfer activity"/>
    <property type="evidence" value="ECO:0007669"/>
    <property type="project" value="InterPro"/>
</dbReference>
<keyword evidence="4 10" id="KW-0812">Transmembrane</keyword>
<gene>
    <name evidence="12" type="ORF">ANCCAN_09580</name>
</gene>
<evidence type="ECO:0000256" key="7">
    <source>
        <dbReference type="ARBA" id="ARBA00022989"/>
    </source>
</evidence>
<organism evidence="12 13">
    <name type="scientific">Ancylostoma caninum</name>
    <name type="common">Dog hookworm</name>
    <dbReference type="NCBI Taxonomy" id="29170"/>
    <lineage>
        <taxon>Eukaryota</taxon>
        <taxon>Metazoa</taxon>
        <taxon>Ecdysozoa</taxon>
        <taxon>Nematoda</taxon>
        <taxon>Chromadorea</taxon>
        <taxon>Rhabditida</taxon>
        <taxon>Rhabditina</taxon>
        <taxon>Rhabditomorpha</taxon>
        <taxon>Strongyloidea</taxon>
        <taxon>Ancylostomatidae</taxon>
        <taxon>Ancylostomatinae</taxon>
        <taxon>Ancylostoma</taxon>
    </lineage>
</organism>
<dbReference type="EMBL" id="JOJR01000129">
    <property type="protein sequence ID" value="RCN44443.1"/>
    <property type="molecule type" value="Genomic_DNA"/>
</dbReference>
<dbReference type="GO" id="GO:0046872">
    <property type="term" value="F:metal ion binding"/>
    <property type="evidence" value="ECO:0007669"/>
    <property type="project" value="UniProtKB-KW"/>
</dbReference>
<dbReference type="PANTHER" id="PTHR10978">
    <property type="entry name" value="SUCCINATE DEHYDROGENASE CYTOCHROME B560 SUBUNIT"/>
    <property type="match status" value="1"/>
</dbReference>
<comment type="caution">
    <text evidence="12">The sequence shown here is derived from an EMBL/GenBank/DDBJ whole genome shotgun (WGS) entry which is preliminary data.</text>
</comment>
<evidence type="ECO:0000256" key="6">
    <source>
        <dbReference type="ARBA" id="ARBA00022723"/>
    </source>
</evidence>
<comment type="similarity">
    <text evidence="2">Belongs to the Bcl-2 family.</text>
</comment>